<dbReference type="OrthoDB" id="9972196at2759"/>
<feature type="compositionally biased region" description="Basic and acidic residues" evidence="1">
    <location>
        <begin position="77"/>
        <end position="93"/>
    </location>
</feature>
<dbReference type="InterPro" id="IPR016193">
    <property type="entry name" value="Cytidine_deaminase-like"/>
</dbReference>
<protein>
    <recommendedName>
        <fullName evidence="4">CMP/dCMP-type deaminase domain-containing protein</fullName>
    </recommendedName>
</protein>
<evidence type="ECO:0000313" key="2">
    <source>
        <dbReference type="EMBL" id="KAG0649584.1"/>
    </source>
</evidence>
<evidence type="ECO:0008006" key="4">
    <source>
        <dbReference type="Google" id="ProtNLM"/>
    </source>
</evidence>
<evidence type="ECO:0000256" key="1">
    <source>
        <dbReference type="SAM" id="MobiDB-lite"/>
    </source>
</evidence>
<accession>A0A9P6VKT4</accession>
<evidence type="ECO:0000313" key="3">
    <source>
        <dbReference type="Proteomes" id="UP000785200"/>
    </source>
</evidence>
<dbReference type="Proteomes" id="UP000785200">
    <property type="component" value="Unassembled WGS sequence"/>
</dbReference>
<name>A0A9P6VKT4_9HELO</name>
<dbReference type="SUPFAM" id="SSF53927">
    <property type="entry name" value="Cytidine deaminase-like"/>
    <property type="match status" value="1"/>
</dbReference>
<dbReference type="GO" id="GO:0003824">
    <property type="term" value="F:catalytic activity"/>
    <property type="evidence" value="ECO:0007669"/>
    <property type="project" value="InterPro"/>
</dbReference>
<gene>
    <name evidence="2" type="ORF">D0Z07_4009</name>
</gene>
<proteinExistence type="predicted"/>
<sequence length="487" mass="53210">MSPRNDTFLSLCLSQASLSPLHYRHGSIIIRGGKVIGQGFNTYRPGFDGGALKSGVLAAGAADGLAVKELKERLKSKGKEKEMFKRDQEKKNQQDMGTFTPFEGTGNVGNGHNANTPLSMHSEMMAIRSALSLSSGTQSSQTSARAAAYYQKPCFKLPGDSKKRKARARGLKAYAEAVLAEAAPANITTGKASGGKYSVYNDNGFYHVEEQLKETDVSASLNEKKSIAKHRKEKKYEPKNGYQYDVPCHGVTHKPYQHNRELVNSQSLSLSIATCIRSPDIGPTRSKENVLRSQKLSPKPPKKIPPIPSNPQQLLITKNKSTNSKPDVTARTKDLRLKGSDLYVARLGSCNATPPLPRRSQHKPIDPKPTLPAPSPKSEPTSLYDELSPISRMPSPLTTSAFDVPPASQPEIRPSRPCYRCVSAMDAVGIKRVFWTNADGEWEGAKVRDLVEALEMGDGEPGHDDGGNKGIFVTKHEVLMLKRIMGF</sequence>
<feature type="compositionally biased region" description="Polar residues" evidence="1">
    <location>
        <begin position="310"/>
        <end position="326"/>
    </location>
</feature>
<feature type="compositionally biased region" description="Pro residues" evidence="1">
    <location>
        <begin position="367"/>
        <end position="377"/>
    </location>
</feature>
<feature type="region of interest" description="Disordered" evidence="1">
    <location>
        <begin position="348"/>
        <end position="410"/>
    </location>
</feature>
<feature type="region of interest" description="Disordered" evidence="1">
    <location>
        <begin position="278"/>
        <end position="333"/>
    </location>
</feature>
<comment type="caution">
    <text evidence="2">The sequence shown here is derived from an EMBL/GenBank/DDBJ whole genome shotgun (WGS) entry which is preliminary data.</text>
</comment>
<dbReference type="GO" id="GO:0006139">
    <property type="term" value="P:nucleobase-containing compound metabolic process"/>
    <property type="evidence" value="ECO:0007669"/>
    <property type="project" value="UniProtKB-ARBA"/>
</dbReference>
<feature type="region of interest" description="Disordered" evidence="1">
    <location>
        <begin position="77"/>
        <end position="110"/>
    </location>
</feature>
<reference evidence="2" key="1">
    <citation type="submission" date="2019-07" db="EMBL/GenBank/DDBJ databases">
        <title>Hyphodiscus hymeniophilus genome sequencing and assembly.</title>
        <authorList>
            <person name="Kramer G."/>
            <person name="Nodwell J."/>
        </authorList>
    </citation>
    <scope>NUCLEOTIDE SEQUENCE</scope>
    <source>
        <strain evidence="2">ATCC 34498</strain>
    </source>
</reference>
<dbReference type="EMBL" id="VNKQ01000007">
    <property type="protein sequence ID" value="KAG0649584.1"/>
    <property type="molecule type" value="Genomic_DNA"/>
</dbReference>
<keyword evidence="3" id="KW-1185">Reference proteome</keyword>
<dbReference type="AlphaFoldDB" id="A0A9P6VKT4"/>
<organism evidence="2 3">
    <name type="scientific">Hyphodiscus hymeniophilus</name>
    <dbReference type="NCBI Taxonomy" id="353542"/>
    <lineage>
        <taxon>Eukaryota</taxon>
        <taxon>Fungi</taxon>
        <taxon>Dikarya</taxon>
        <taxon>Ascomycota</taxon>
        <taxon>Pezizomycotina</taxon>
        <taxon>Leotiomycetes</taxon>
        <taxon>Helotiales</taxon>
        <taxon>Hyphodiscaceae</taxon>
        <taxon>Hyphodiscus</taxon>
    </lineage>
</organism>